<keyword evidence="5 6" id="KW-0472">Membrane</keyword>
<comment type="caution">
    <text evidence="8">The sequence shown here is derived from an EMBL/GenBank/DDBJ whole genome shotgun (WGS) entry which is preliminary data.</text>
</comment>
<evidence type="ECO:0000256" key="5">
    <source>
        <dbReference type="ARBA" id="ARBA00023136"/>
    </source>
</evidence>
<evidence type="ECO:0000256" key="2">
    <source>
        <dbReference type="ARBA" id="ARBA00022475"/>
    </source>
</evidence>
<dbReference type="OrthoDB" id="166803at2759"/>
<dbReference type="GO" id="GO:0005886">
    <property type="term" value="C:plasma membrane"/>
    <property type="evidence" value="ECO:0007669"/>
    <property type="project" value="UniProtKB-SubCell"/>
</dbReference>
<dbReference type="EMBL" id="QKWP01001901">
    <property type="protein sequence ID" value="RIB05892.1"/>
    <property type="molecule type" value="Genomic_DNA"/>
</dbReference>
<feature type="transmembrane region" description="Helical" evidence="6">
    <location>
        <begin position="127"/>
        <end position="153"/>
    </location>
</feature>
<protein>
    <submittedName>
        <fullName evidence="8">Snare associated Golgi protein</fullName>
    </submittedName>
</protein>
<keyword evidence="4 6" id="KW-1133">Transmembrane helix</keyword>
<reference evidence="8 9" key="1">
    <citation type="submission" date="2018-06" db="EMBL/GenBank/DDBJ databases">
        <title>Comparative genomics reveals the genomic features of Rhizophagus irregularis, R. cerebriforme, R. diaphanum and Gigaspora rosea, and their symbiotic lifestyle signature.</title>
        <authorList>
            <person name="Morin E."/>
            <person name="San Clemente H."/>
            <person name="Chen E.C.H."/>
            <person name="De La Providencia I."/>
            <person name="Hainaut M."/>
            <person name="Kuo A."/>
            <person name="Kohler A."/>
            <person name="Murat C."/>
            <person name="Tang N."/>
            <person name="Roy S."/>
            <person name="Loubradou J."/>
            <person name="Henrissat B."/>
            <person name="Grigoriev I.V."/>
            <person name="Corradi N."/>
            <person name="Roux C."/>
            <person name="Martin F.M."/>
        </authorList>
    </citation>
    <scope>NUCLEOTIDE SEQUENCE [LARGE SCALE GENOMIC DNA]</scope>
    <source>
        <strain evidence="8 9">DAOM 194757</strain>
    </source>
</reference>
<feature type="transmembrane region" description="Helical" evidence="6">
    <location>
        <begin position="229"/>
        <end position="262"/>
    </location>
</feature>
<evidence type="ECO:0000313" key="9">
    <source>
        <dbReference type="Proteomes" id="UP000266673"/>
    </source>
</evidence>
<dbReference type="STRING" id="44941.A0A397U6G9"/>
<evidence type="ECO:0000256" key="1">
    <source>
        <dbReference type="ARBA" id="ARBA00004651"/>
    </source>
</evidence>
<accession>A0A397U6G9</accession>
<evidence type="ECO:0000256" key="4">
    <source>
        <dbReference type="ARBA" id="ARBA00022989"/>
    </source>
</evidence>
<evidence type="ECO:0000256" key="3">
    <source>
        <dbReference type="ARBA" id="ARBA00022692"/>
    </source>
</evidence>
<evidence type="ECO:0000256" key="6">
    <source>
        <dbReference type="SAM" id="Phobius"/>
    </source>
</evidence>
<dbReference type="InterPro" id="IPR015414">
    <property type="entry name" value="TMEM64"/>
</dbReference>
<keyword evidence="2" id="KW-1003">Cell membrane</keyword>
<comment type="subcellular location">
    <subcellularLocation>
        <location evidence="1">Cell membrane</location>
        <topology evidence="1">Multi-pass membrane protein</topology>
    </subcellularLocation>
</comment>
<feature type="transmembrane region" description="Helical" evidence="6">
    <location>
        <begin position="357"/>
        <end position="380"/>
    </location>
</feature>
<dbReference type="InterPro" id="IPR032816">
    <property type="entry name" value="VTT_dom"/>
</dbReference>
<dbReference type="PANTHER" id="PTHR12677">
    <property type="entry name" value="GOLGI APPARATUS MEMBRANE PROTEIN TVP38-RELATED"/>
    <property type="match status" value="1"/>
</dbReference>
<evidence type="ECO:0000259" key="7">
    <source>
        <dbReference type="Pfam" id="PF09335"/>
    </source>
</evidence>
<dbReference type="PANTHER" id="PTHR12677:SF59">
    <property type="entry name" value="GOLGI APPARATUS MEMBRANE PROTEIN TVP38-RELATED"/>
    <property type="match status" value="1"/>
</dbReference>
<proteinExistence type="predicted"/>
<dbReference type="Pfam" id="PF09335">
    <property type="entry name" value="VTT_dom"/>
    <property type="match status" value="1"/>
</dbReference>
<sequence length="393" mass="44100">MIPDIPRNEDPVSDLSTNDNINLMANNVQTTVEYPEDNVDEYNETSTLLPSEESSLTVNEQIASQTAIRELNNKLERTNLCSLKNFTRLVLLALFITLVVVLLAVFKVQNHIKDYLHYIEIHERYGIAIYLSIYIVCVWVFLPGSIISIAAGFLFKPAILAGLVIIMGDTLAAAGAFIFGRYVFSDWVRAQIEKRPKFSDFNNVINNVIAEEGWKIVLMLRLSPLPFNLVSYIFSVSTIDFITFLWATILGVLPGAFNAVWIGSLVKSLSKLDDYKLKDEDYVIITMNFIFVGCCVVALSLFGKRSLRKAMLKLQASKASTNPPALPSISHPTADVVMEEALPLDPNTGLFTRGERITLYLIGVITFLNIVVNVSLYYYFKSRNNKGPDYLLI</sequence>
<feature type="transmembrane region" description="Helical" evidence="6">
    <location>
        <begin position="159"/>
        <end position="184"/>
    </location>
</feature>
<feature type="transmembrane region" description="Helical" evidence="6">
    <location>
        <begin position="282"/>
        <end position="303"/>
    </location>
</feature>
<dbReference type="AlphaFoldDB" id="A0A397U6G9"/>
<name>A0A397U6G9_9GLOM</name>
<organism evidence="8 9">
    <name type="scientific">Gigaspora rosea</name>
    <dbReference type="NCBI Taxonomy" id="44941"/>
    <lineage>
        <taxon>Eukaryota</taxon>
        <taxon>Fungi</taxon>
        <taxon>Fungi incertae sedis</taxon>
        <taxon>Mucoromycota</taxon>
        <taxon>Glomeromycotina</taxon>
        <taxon>Glomeromycetes</taxon>
        <taxon>Diversisporales</taxon>
        <taxon>Gigasporaceae</taxon>
        <taxon>Gigaspora</taxon>
    </lineage>
</organism>
<feature type="transmembrane region" description="Helical" evidence="6">
    <location>
        <begin position="86"/>
        <end position="106"/>
    </location>
</feature>
<gene>
    <name evidence="8" type="ORF">C2G38_2148327</name>
</gene>
<dbReference type="Proteomes" id="UP000266673">
    <property type="component" value="Unassembled WGS sequence"/>
</dbReference>
<keyword evidence="9" id="KW-1185">Reference proteome</keyword>
<feature type="domain" description="VTT" evidence="7">
    <location>
        <begin position="142"/>
        <end position="264"/>
    </location>
</feature>
<evidence type="ECO:0000313" key="8">
    <source>
        <dbReference type="EMBL" id="RIB05892.1"/>
    </source>
</evidence>
<keyword evidence="3 6" id="KW-0812">Transmembrane</keyword>